<proteinExistence type="predicted"/>
<evidence type="ECO:0000313" key="2">
    <source>
        <dbReference type="Proteomes" id="UP000182888"/>
    </source>
</evidence>
<dbReference type="SUPFAM" id="SSF88697">
    <property type="entry name" value="PUA domain-like"/>
    <property type="match status" value="1"/>
</dbReference>
<reference evidence="2" key="1">
    <citation type="submission" date="2014-08" db="EMBL/GenBank/DDBJ databases">
        <authorList>
            <person name="Edwards T."/>
        </authorList>
    </citation>
    <scope>NUCLEOTIDE SEQUENCE [LARGE SCALE GENOMIC DNA]</scope>
</reference>
<evidence type="ECO:0000313" key="1">
    <source>
        <dbReference type="EMBL" id="CDX49161.1"/>
    </source>
</evidence>
<sequence>MIPRLALSVRQPWAYAIVMGWKPVENRSWRAPNPALKFRGEFAVHAAQGMTRAEYEDAAHLFRSLGHDCPAPADLPRGGIVGAATVVDIVKEHDSPWFFGPRALVLADERAVDFVPSSGALGFFEWKPMDAADLPKPARWMLPPETPAPIAQGSLL</sequence>
<dbReference type="EMBL" id="CCND01000001">
    <property type="protein sequence ID" value="CDX49161.1"/>
    <property type="molecule type" value="Genomic_DNA"/>
</dbReference>
<gene>
    <name evidence="1" type="ORF">MPL1032_10222</name>
</gene>
<name>A0A0K2VNE5_MESPL</name>
<dbReference type="Gene3D" id="2.30.130.30">
    <property type="entry name" value="Hypothetical protein"/>
    <property type="match status" value="1"/>
</dbReference>
<dbReference type="AlphaFoldDB" id="A0A0K2VNE5"/>
<dbReference type="InterPro" id="IPR015947">
    <property type="entry name" value="PUA-like_sf"/>
</dbReference>
<organism evidence="1 2">
    <name type="scientific">Mesorhizobium plurifarium</name>
    <dbReference type="NCBI Taxonomy" id="69974"/>
    <lineage>
        <taxon>Bacteria</taxon>
        <taxon>Pseudomonadati</taxon>
        <taxon>Pseudomonadota</taxon>
        <taxon>Alphaproteobacteria</taxon>
        <taxon>Hyphomicrobiales</taxon>
        <taxon>Phyllobacteriaceae</taxon>
        <taxon>Mesorhizobium</taxon>
    </lineage>
</organism>
<protein>
    <submittedName>
        <fullName evidence="1">Uncharacterized protein</fullName>
    </submittedName>
</protein>
<accession>A0A0K2VNE5</accession>
<dbReference type="Proteomes" id="UP000182888">
    <property type="component" value="Unassembled WGS sequence"/>
</dbReference>